<reference evidence="2" key="1">
    <citation type="submission" date="2018-11" db="EMBL/GenBank/DDBJ databases">
        <authorList>
            <consortium name="Pathogen Informatics"/>
        </authorList>
    </citation>
    <scope>NUCLEOTIDE SEQUENCE</scope>
</reference>
<feature type="region of interest" description="Disordered" evidence="1">
    <location>
        <begin position="59"/>
        <end position="90"/>
    </location>
</feature>
<evidence type="ECO:0000256" key="1">
    <source>
        <dbReference type="SAM" id="MobiDB-lite"/>
    </source>
</evidence>
<dbReference type="AlphaFoldDB" id="A0A3S5FGD2"/>
<keyword evidence="3" id="KW-1185">Reference proteome</keyword>
<evidence type="ECO:0000313" key="2">
    <source>
        <dbReference type="EMBL" id="VEL37434.1"/>
    </source>
</evidence>
<dbReference type="Proteomes" id="UP000784294">
    <property type="component" value="Unassembled WGS sequence"/>
</dbReference>
<protein>
    <submittedName>
        <fullName evidence="2">Uncharacterized protein</fullName>
    </submittedName>
</protein>
<accession>A0A3S5FGD2</accession>
<sequence length="90" mass="9909">MIMAIQKILQTRRRRNARVNFEGEPCLLQSLTTPGNKQTLYFIQPPTVFVRHTVTRSCSAPASPLPSDKLGPSEPCRGLEFGSASMMASS</sequence>
<gene>
    <name evidence="2" type="ORF">PXEA_LOCUS30874</name>
</gene>
<evidence type="ECO:0000313" key="3">
    <source>
        <dbReference type="Proteomes" id="UP000784294"/>
    </source>
</evidence>
<dbReference type="EMBL" id="CAAALY010254961">
    <property type="protein sequence ID" value="VEL37434.1"/>
    <property type="molecule type" value="Genomic_DNA"/>
</dbReference>
<proteinExistence type="predicted"/>
<name>A0A3S5FGD2_9PLAT</name>
<comment type="caution">
    <text evidence="2">The sequence shown here is derived from an EMBL/GenBank/DDBJ whole genome shotgun (WGS) entry which is preliminary data.</text>
</comment>
<organism evidence="2 3">
    <name type="scientific">Protopolystoma xenopodis</name>
    <dbReference type="NCBI Taxonomy" id="117903"/>
    <lineage>
        <taxon>Eukaryota</taxon>
        <taxon>Metazoa</taxon>
        <taxon>Spiralia</taxon>
        <taxon>Lophotrochozoa</taxon>
        <taxon>Platyhelminthes</taxon>
        <taxon>Monogenea</taxon>
        <taxon>Polyopisthocotylea</taxon>
        <taxon>Polystomatidea</taxon>
        <taxon>Polystomatidae</taxon>
        <taxon>Protopolystoma</taxon>
    </lineage>
</organism>